<dbReference type="Gene3D" id="3.30.450.70">
    <property type="match status" value="1"/>
</dbReference>
<dbReference type="InterPro" id="IPR006722">
    <property type="entry name" value="Sedlin"/>
</dbReference>
<evidence type="ECO:0000256" key="1">
    <source>
        <dbReference type="SAM" id="MobiDB-lite"/>
    </source>
</evidence>
<protein>
    <submittedName>
        <fullName evidence="2">Sedlin</fullName>
    </submittedName>
</protein>
<feature type="region of interest" description="Disordered" evidence="1">
    <location>
        <begin position="97"/>
        <end position="174"/>
    </location>
</feature>
<keyword evidence="3" id="KW-1185">Reference proteome</keyword>
<comment type="caution">
    <text evidence="2">The sequence shown here is derived from an EMBL/GenBank/DDBJ whole genome shotgun (WGS) entry which is preliminary data.</text>
</comment>
<evidence type="ECO:0000313" key="2">
    <source>
        <dbReference type="EMBL" id="KAK3340577.1"/>
    </source>
</evidence>
<name>A0AAE0MQ93_9PEZI</name>
<evidence type="ECO:0000313" key="3">
    <source>
        <dbReference type="Proteomes" id="UP001278500"/>
    </source>
</evidence>
<dbReference type="EMBL" id="JAUEPP010000006">
    <property type="protein sequence ID" value="KAK3340577.1"/>
    <property type="molecule type" value="Genomic_DNA"/>
</dbReference>
<dbReference type="Pfam" id="PF04628">
    <property type="entry name" value="Sedlin_N"/>
    <property type="match status" value="1"/>
</dbReference>
<reference evidence="2" key="2">
    <citation type="submission" date="2023-06" db="EMBL/GenBank/DDBJ databases">
        <authorList>
            <consortium name="Lawrence Berkeley National Laboratory"/>
            <person name="Haridas S."/>
            <person name="Hensen N."/>
            <person name="Bonometti L."/>
            <person name="Westerberg I."/>
            <person name="Brannstrom I.O."/>
            <person name="Guillou S."/>
            <person name="Cros-Aarteil S."/>
            <person name="Calhoun S."/>
            <person name="Kuo A."/>
            <person name="Mondo S."/>
            <person name="Pangilinan J."/>
            <person name="Riley R."/>
            <person name="Labutti K."/>
            <person name="Andreopoulos B."/>
            <person name="Lipzen A."/>
            <person name="Chen C."/>
            <person name="Yanf M."/>
            <person name="Daum C."/>
            <person name="Ng V."/>
            <person name="Clum A."/>
            <person name="Steindorff A."/>
            <person name="Ohm R."/>
            <person name="Martin F."/>
            <person name="Silar P."/>
            <person name="Natvig D."/>
            <person name="Lalanne C."/>
            <person name="Gautier V."/>
            <person name="Ament-Velasquez S.L."/>
            <person name="Kruys A."/>
            <person name="Hutchinson M.I."/>
            <person name="Powell A.J."/>
            <person name="Barry K."/>
            <person name="Miller A.N."/>
            <person name="Grigoriev I.V."/>
            <person name="Debuchy R."/>
            <person name="Gladieux P."/>
            <person name="Thoren M.H."/>
            <person name="Johannesson H."/>
        </authorList>
    </citation>
    <scope>NUCLEOTIDE SEQUENCE</scope>
    <source>
        <strain evidence="2">CBS 560.94</strain>
    </source>
</reference>
<dbReference type="CDD" id="cd14825">
    <property type="entry name" value="TRAPPC2_sedlin"/>
    <property type="match status" value="1"/>
</dbReference>
<gene>
    <name evidence="2" type="ORF">B0H65DRAFT_263819</name>
</gene>
<organism evidence="2 3">
    <name type="scientific">Neurospora tetraspora</name>
    <dbReference type="NCBI Taxonomy" id="94610"/>
    <lineage>
        <taxon>Eukaryota</taxon>
        <taxon>Fungi</taxon>
        <taxon>Dikarya</taxon>
        <taxon>Ascomycota</taxon>
        <taxon>Pezizomycotina</taxon>
        <taxon>Sordariomycetes</taxon>
        <taxon>Sordariomycetidae</taxon>
        <taxon>Sordariales</taxon>
        <taxon>Sordariaceae</taxon>
        <taxon>Neurospora</taxon>
    </lineage>
</organism>
<dbReference type="RefSeq" id="XP_062679519.1">
    <property type="nucleotide sequence ID" value="XM_062822662.1"/>
</dbReference>
<feature type="compositionally biased region" description="Low complexity" evidence="1">
    <location>
        <begin position="97"/>
        <end position="152"/>
    </location>
</feature>
<proteinExistence type="predicted"/>
<dbReference type="GO" id="GO:0006888">
    <property type="term" value="P:endoplasmic reticulum to Golgi vesicle-mediated transport"/>
    <property type="evidence" value="ECO:0007669"/>
    <property type="project" value="InterPro"/>
</dbReference>
<reference evidence="2" key="1">
    <citation type="journal article" date="2023" name="Mol. Phylogenet. Evol.">
        <title>Genome-scale phylogeny and comparative genomics of the fungal order Sordariales.</title>
        <authorList>
            <person name="Hensen N."/>
            <person name="Bonometti L."/>
            <person name="Westerberg I."/>
            <person name="Brannstrom I.O."/>
            <person name="Guillou S."/>
            <person name="Cros-Aarteil S."/>
            <person name="Calhoun S."/>
            <person name="Haridas S."/>
            <person name="Kuo A."/>
            <person name="Mondo S."/>
            <person name="Pangilinan J."/>
            <person name="Riley R."/>
            <person name="LaButti K."/>
            <person name="Andreopoulos B."/>
            <person name="Lipzen A."/>
            <person name="Chen C."/>
            <person name="Yan M."/>
            <person name="Daum C."/>
            <person name="Ng V."/>
            <person name="Clum A."/>
            <person name="Steindorff A."/>
            <person name="Ohm R.A."/>
            <person name="Martin F."/>
            <person name="Silar P."/>
            <person name="Natvig D.O."/>
            <person name="Lalanne C."/>
            <person name="Gautier V."/>
            <person name="Ament-Velasquez S.L."/>
            <person name="Kruys A."/>
            <person name="Hutchinson M.I."/>
            <person name="Powell A.J."/>
            <person name="Barry K."/>
            <person name="Miller A.N."/>
            <person name="Grigoriev I.V."/>
            <person name="Debuchy R."/>
            <person name="Gladieux P."/>
            <person name="Hiltunen Thoren M."/>
            <person name="Johannesson H."/>
        </authorList>
    </citation>
    <scope>NUCLEOTIDE SEQUENCE</scope>
    <source>
        <strain evidence="2">CBS 560.94</strain>
    </source>
</reference>
<dbReference type="Proteomes" id="UP001278500">
    <property type="component" value="Unassembled WGS sequence"/>
</dbReference>
<dbReference type="PANTHER" id="PTHR12403">
    <property type="entry name" value="TRAFFICKING PROTEIN PARTICLE COMPLEX SUBUNIT 2"/>
    <property type="match status" value="1"/>
</dbReference>
<dbReference type="AlphaFoldDB" id="A0AAE0MQ93"/>
<dbReference type="GO" id="GO:0005737">
    <property type="term" value="C:cytoplasm"/>
    <property type="evidence" value="ECO:0007669"/>
    <property type="project" value="GOC"/>
</dbReference>
<sequence length="222" mass="24086">MSYYFAIIGTQDNPLFEYDFGTSKQGGDGMARFTEQARQLNQFIIHSSLDIVEEVQWTNGQMYLKLIDRFFTSYISCFLTASNIKFLLLHQPPSTSSSSSALPHPSSSGSSSTSTLVQSSHHPPTSASTSSLSVIPSLSTLTGGSNSSTPTLIGGGGTSSRTSTSIAANPTSPQTEEAIRNFFAEVYENYVKAIMSPFYKTNMEIRSPVFRARVAAAGRKYL</sequence>
<dbReference type="InterPro" id="IPR011012">
    <property type="entry name" value="Longin-like_dom_sf"/>
</dbReference>
<dbReference type="GeneID" id="87859816"/>
<accession>A0AAE0MQ93</accession>
<dbReference type="SUPFAM" id="SSF64356">
    <property type="entry name" value="SNARE-like"/>
    <property type="match status" value="1"/>
</dbReference>